<evidence type="ECO:0000313" key="10">
    <source>
        <dbReference type="Proteomes" id="UP000238220"/>
    </source>
</evidence>
<keyword evidence="9" id="KW-0969">Cilium</keyword>
<protein>
    <recommendedName>
        <fullName evidence="3 7">Flagella basal body P-ring formation protein FlgA</fullName>
    </recommendedName>
</protein>
<keyword evidence="9" id="KW-0966">Cell projection</keyword>
<gene>
    <name evidence="9" type="primary">flgA</name>
    <name evidence="9" type="ORF">C3942_07220</name>
</gene>
<sequence length="225" mass="23396">MKLPSALLLLFAGSLAQAADGVQPLEALRDSAIAAVLAQAAPSARAEALALDERLRLPACAEALRAAPEPVRGGQVRVAVSCGAPASWTVYVGVRLTDIRPVLTLARGAQRGEAIDAGLLVPQERDIASLPYGYFSDPAQLAGRQLRRPAGAGSVLTPDMVEGQKLVRRGDLVTVVGRAGPMEVRSQGKALRDGAAGDRIPVENSSSRRVVEGRVTGGGLVEVRL</sequence>
<dbReference type="InterPro" id="IPR039246">
    <property type="entry name" value="Flagellar_FlgA"/>
</dbReference>
<evidence type="ECO:0000256" key="4">
    <source>
        <dbReference type="ARBA" id="ARBA00022729"/>
    </source>
</evidence>
<dbReference type="InterPro" id="IPR017585">
    <property type="entry name" value="SAF_FlgA"/>
</dbReference>
<evidence type="ECO:0000256" key="6">
    <source>
        <dbReference type="ARBA" id="ARBA00025643"/>
    </source>
</evidence>
<evidence type="ECO:0000256" key="1">
    <source>
        <dbReference type="ARBA" id="ARBA00004418"/>
    </source>
</evidence>
<dbReference type="PANTHER" id="PTHR36307:SF1">
    <property type="entry name" value="FLAGELLA BASAL BODY P-RING FORMATION PROTEIN FLGA"/>
    <property type="match status" value="1"/>
</dbReference>
<dbReference type="Proteomes" id="UP000238220">
    <property type="component" value="Unassembled WGS sequence"/>
</dbReference>
<dbReference type="Gene3D" id="3.90.1210.10">
    <property type="entry name" value="Antifreeze-like/N-acetylneuraminic acid synthase C-terminal domain"/>
    <property type="match status" value="1"/>
</dbReference>
<proteinExistence type="inferred from homology"/>
<comment type="subcellular location">
    <subcellularLocation>
        <location evidence="1 7">Periplasm</location>
    </subcellularLocation>
</comment>
<dbReference type="EMBL" id="PSNW01000003">
    <property type="protein sequence ID" value="PPE74547.1"/>
    <property type="molecule type" value="Genomic_DNA"/>
</dbReference>
<dbReference type="CDD" id="cd11614">
    <property type="entry name" value="SAF_CpaB_FlgA_like"/>
    <property type="match status" value="1"/>
</dbReference>
<dbReference type="Pfam" id="PF13144">
    <property type="entry name" value="ChapFlgA"/>
    <property type="match status" value="1"/>
</dbReference>
<dbReference type="PANTHER" id="PTHR36307">
    <property type="entry name" value="FLAGELLA BASAL BODY P-RING FORMATION PROTEIN FLGA"/>
    <property type="match status" value="1"/>
</dbReference>
<evidence type="ECO:0000256" key="7">
    <source>
        <dbReference type="RuleBase" id="RU362063"/>
    </source>
</evidence>
<dbReference type="SMART" id="SM00858">
    <property type="entry name" value="SAF"/>
    <property type="match status" value="1"/>
</dbReference>
<feature type="signal peptide" evidence="7">
    <location>
        <begin position="1"/>
        <end position="18"/>
    </location>
</feature>
<comment type="caution">
    <text evidence="9">The sequence shown here is derived from an EMBL/GenBank/DDBJ whole genome shotgun (WGS) entry which is preliminary data.</text>
</comment>
<keyword evidence="5 7" id="KW-0574">Periplasm</keyword>
<dbReference type="RefSeq" id="WP_104229705.1">
    <property type="nucleotide sequence ID" value="NZ_PSNW01000003.1"/>
</dbReference>
<evidence type="ECO:0000256" key="3">
    <source>
        <dbReference type="ARBA" id="ARBA00014754"/>
    </source>
</evidence>
<name>A0A2S5THX6_9GAMM</name>
<organism evidence="9 10">
    <name type="scientific">Solimonas fluminis</name>
    <dbReference type="NCBI Taxonomy" id="2086571"/>
    <lineage>
        <taxon>Bacteria</taxon>
        <taxon>Pseudomonadati</taxon>
        <taxon>Pseudomonadota</taxon>
        <taxon>Gammaproteobacteria</taxon>
        <taxon>Nevskiales</taxon>
        <taxon>Nevskiaceae</taxon>
        <taxon>Solimonas</taxon>
    </lineage>
</organism>
<feature type="domain" description="SAF" evidence="8">
    <location>
        <begin position="100"/>
        <end position="162"/>
    </location>
</feature>
<comment type="similarity">
    <text evidence="2 7">Belongs to the FlgA family.</text>
</comment>
<evidence type="ECO:0000256" key="2">
    <source>
        <dbReference type="ARBA" id="ARBA00010474"/>
    </source>
</evidence>
<dbReference type="Pfam" id="PF17656">
    <property type="entry name" value="ChapFlgA_N"/>
    <property type="match status" value="1"/>
</dbReference>
<dbReference type="OrthoDB" id="1669037at2"/>
<evidence type="ECO:0000313" key="9">
    <source>
        <dbReference type="EMBL" id="PPE74547.1"/>
    </source>
</evidence>
<keyword evidence="4 7" id="KW-0732">Signal</keyword>
<accession>A0A2S5THX6</accession>
<keyword evidence="7" id="KW-1005">Bacterial flagellum biogenesis</keyword>
<evidence type="ECO:0000259" key="8">
    <source>
        <dbReference type="SMART" id="SM00858"/>
    </source>
</evidence>
<reference evidence="9 10" key="1">
    <citation type="submission" date="2018-02" db="EMBL/GenBank/DDBJ databases">
        <title>Genome sequencing of Solimonas sp. HR-BB.</title>
        <authorList>
            <person name="Lee Y."/>
            <person name="Jeon C.O."/>
        </authorList>
    </citation>
    <scope>NUCLEOTIDE SEQUENCE [LARGE SCALE GENOMIC DNA]</scope>
    <source>
        <strain evidence="9 10">HR-BB</strain>
    </source>
</reference>
<dbReference type="InterPro" id="IPR041231">
    <property type="entry name" value="FlgA_N"/>
</dbReference>
<comment type="function">
    <text evidence="6 7">Involved in the assembly process of the P-ring formation. It may associate with FlgF on the rod constituting a structure essential for the P-ring assembly or may act as a modulator protein for the P-ring assembly.</text>
</comment>
<dbReference type="GO" id="GO:0042597">
    <property type="term" value="C:periplasmic space"/>
    <property type="evidence" value="ECO:0007669"/>
    <property type="project" value="UniProtKB-SubCell"/>
</dbReference>
<dbReference type="Gene3D" id="2.30.30.760">
    <property type="match status" value="1"/>
</dbReference>
<keyword evidence="10" id="KW-1185">Reference proteome</keyword>
<dbReference type="InterPro" id="IPR013974">
    <property type="entry name" value="SAF"/>
</dbReference>
<keyword evidence="9" id="KW-0282">Flagellum</keyword>
<dbReference type="AlphaFoldDB" id="A0A2S5THX6"/>
<feature type="chain" id="PRO_5015373863" description="Flagella basal body P-ring formation protein FlgA" evidence="7">
    <location>
        <begin position="19"/>
        <end position="225"/>
    </location>
</feature>
<dbReference type="GO" id="GO:0044780">
    <property type="term" value="P:bacterial-type flagellum assembly"/>
    <property type="evidence" value="ECO:0007669"/>
    <property type="project" value="InterPro"/>
</dbReference>
<evidence type="ECO:0000256" key="5">
    <source>
        <dbReference type="ARBA" id="ARBA00022764"/>
    </source>
</evidence>
<dbReference type="NCBIfam" id="TIGR03170">
    <property type="entry name" value="flgA_cterm"/>
    <property type="match status" value="1"/>
</dbReference>